<reference evidence="9" key="1">
    <citation type="submission" date="2020-11" db="EMBL/GenBank/DDBJ databases">
        <authorList>
            <consortium name="DOE Joint Genome Institute"/>
            <person name="Ahrendt S."/>
            <person name="Riley R."/>
            <person name="Andreopoulos W."/>
            <person name="Labutti K."/>
            <person name="Pangilinan J."/>
            <person name="Ruiz-Duenas F.J."/>
            <person name="Barrasa J.M."/>
            <person name="Sanchez-Garcia M."/>
            <person name="Camarero S."/>
            <person name="Miyauchi S."/>
            <person name="Serrano A."/>
            <person name="Linde D."/>
            <person name="Babiker R."/>
            <person name="Drula E."/>
            <person name="Ayuso-Fernandez I."/>
            <person name="Pacheco R."/>
            <person name="Padilla G."/>
            <person name="Ferreira P."/>
            <person name="Barriuso J."/>
            <person name="Kellner H."/>
            <person name="Castanera R."/>
            <person name="Alfaro M."/>
            <person name="Ramirez L."/>
            <person name="Pisabarro A.G."/>
            <person name="Kuo A."/>
            <person name="Tritt A."/>
            <person name="Lipzen A."/>
            <person name="He G."/>
            <person name="Yan M."/>
            <person name="Ng V."/>
            <person name="Cullen D."/>
            <person name="Martin F."/>
            <person name="Rosso M.-N."/>
            <person name="Henrissat B."/>
            <person name="Hibbett D."/>
            <person name="Martinez A.T."/>
            <person name="Grigoriev I.V."/>
        </authorList>
    </citation>
    <scope>NUCLEOTIDE SEQUENCE</scope>
    <source>
        <strain evidence="9">MF-IS2</strain>
    </source>
</reference>
<proteinExistence type="inferred from homology"/>
<dbReference type="PANTHER" id="PTHR18829">
    <property type="entry name" value="PROTEIN YAE1 HOMOLOG"/>
    <property type="match status" value="1"/>
</dbReference>
<dbReference type="InterPro" id="IPR038881">
    <property type="entry name" value="Yae1-like"/>
</dbReference>
<dbReference type="GO" id="GO:0005737">
    <property type="term" value="C:cytoplasm"/>
    <property type="evidence" value="ECO:0007669"/>
    <property type="project" value="UniProtKB-SubCell"/>
</dbReference>
<evidence type="ECO:0000313" key="10">
    <source>
        <dbReference type="Proteomes" id="UP000807342"/>
    </source>
</evidence>
<comment type="similarity">
    <text evidence="3">Belongs to the YAE1 family.</text>
</comment>
<name>A0A9P5X2L1_9AGAR</name>
<evidence type="ECO:0000256" key="1">
    <source>
        <dbReference type="ARBA" id="ARBA00004123"/>
    </source>
</evidence>
<accession>A0A9P5X2L1</accession>
<sequence length="169" mass="18305">MDSPWDEDPNNNVLRDAEWSKISSDFTNAGYREGITAGKEGALQEGFDAGFAEVGVPLGREMGVARGVASAVLAILSTRRKGTGLEEEAREILGQLNEVRFSDIAPRDVQAEEHAREHVEELAEKRSMEDLEDMLGALGGAGRGSRPTLDSVRVLQQRTAALEVALNNN</sequence>
<gene>
    <name evidence="9" type="ORF">P691DRAFT_798546</name>
</gene>
<evidence type="ECO:0000259" key="8">
    <source>
        <dbReference type="Pfam" id="PF09811"/>
    </source>
</evidence>
<dbReference type="InterPro" id="IPR019191">
    <property type="entry name" value="Essential_protein_Yae1_N"/>
</dbReference>
<protein>
    <recommendedName>
        <fullName evidence="5">Protein YAE1</fullName>
    </recommendedName>
    <alternativeName>
        <fullName evidence="4">Protein yae1</fullName>
    </alternativeName>
</protein>
<evidence type="ECO:0000256" key="6">
    <source>
        <dbReference type="ARBA" id="ARBA00022490"/>
    </source>
</evidence>
<evidence type="ECO:0000256" key="2">
    <source>
        <dbReference type="ARBA" id="ARBA00004496"/>
    </source>
</evidence>
<keyword evidence="6" id="KW-0963">Cytoplasm</keyword>
<comment type="caution">
    <text evidence="9">The sequence shown here is derived from an EMBL/GenBank/DDBJ whole genome shotgun (WGS) entry which is preliminary data.</text>
</comment>
<keyword evidence="10" id="KW-1185">Reference proteome</keyword>
<keyword evidence="7" id="KW-0539">Nucleus</keyword>
<comment type="subcellular location">
    <subcellularLocation>
        <location evidence="2">Cytoplasm</location>
    </subcellularLocation>
    <subcellularLocation>
        <location evidence="1">Nucleus</location>
    </subcellularLocation>
</comment>
<dbReference type="OrthoDB" id="20086at2759"/>
<feature type="domain" description="Essential protein Yae1 N-terminal" evidence="8">
    <location>
        <begin position="30"/>
        <end position="69"/>
    </location>
</feature>
<evidence type="ECO:0000256" key="4">
    <source>
        <dbReference type="ARBA" id="ARBA00017286"/>
    </source>
</evidence>
<organism evidence="9 10">
    <name type="scientific">Macrolepiota fuliginosa MF-IS2</name>
    <dbReference type="NCBI Taxonomy" id="1400762"/>
    <lineage>
        <taxon>Eukaryota</taxon>
        <taxon>Fungi</taxon>
        <taxon>Dikarya</taxon>
        <taxon>Basidiomycota</taxon>
        <taxon>Agaricomycotina</taxon>
        <taxon>Agaricomycetes</taxon>
        <taxon>Agaricomycetidae</taxon>
        <taxon>Agaricales</taxon>
        <taxon>Agaricineae</taxon>
        <taxon>Agaricaceae</taxon>
        <taxon>Macrolepiota</taxon>
    </lineage>
</organism>
<evidence type="ECO:0000313" key="9">
    <source>
        <dbReference type="EMBL" id="KAF9442271.1"/>
    </source>
</evidence>
<dbReference type="Pfam" id="PF09811">
    <property type="entry name" value="Yae1_N"/>
    <property type="match status" value="1"/>
</dbReference>
<dbReference type="PANTHER" id="PTHR18829:SF0">
    <property type="entry name" value="PROTEIN YAE1 HOMOLOG"/>
    <property type="match status" value="1"/>
</dbReference>
<dbReference type="EMBL" id="MU151666">
    <property type="protein sequence ID" value="KAF9442271.1"/>
    <property type="molecule type" value="Genomic_DNA"/>
</dbReference>
<dbReference type="GO" id="GO:0005634">
    <property type="term" value="C:nucleus"/>
    <property type="evidence" value="ECO:0007669"/>
    <property type="project" value="UniProtKB-SubCell"/>
</dbReference>
<evidence type="ECO:0000256" key="5">
    <source>
        <dbReference type="ARBA" id="ARBA00018400"/>
    </source>
</evidence>
<dbReference type="Proteomes" id="UP000807342">
    <property type="component" value="Unassembled WGS sequence"/>
</dbReference>
<evidence type="ECO:0000256" key="3">
    <source>
        <dbReference type="ARBA" id="ARBA00007096"/>
    </source>
</evidence>
<evidence type="ECO:0000256" key="7">
    <source>
        <dbReference type="ARBA" id="ARBA00023242"/>
    </source>
</evidence>
<dbReference type="AlphaFoldDB" id="A0A9P5X2L1"/>